<accession>V5BY56</accession>
<evidence type="ECO:0000256" key="1">
    <source>
        <dbReference type="SAM" id="Phobius"/>
    </source>
</evidence>
<keyword evidence="1" id="KW-1133">Transmembrane helix</keyword>
<evidence type="ECO:0000313" key="4">
    <source>
        <dbReference type="Proteomes" id="UP000017842"/>
    </source>
</evidence>
<dbReference type="Proteomes" id="UP000017842">
    <property type="component" value="Unassembled WGS sequence"/>
</dbReference>
<keyword evidence="1" id="KW-0812">Transmembrane</keyword>
<keyword evidence="1" id="KW-0472">Membrane</keyword>
<feature type="transmembrane region" description="Helical" evidence="1">
    <location>
        <begin position="50"/>
        <end position="67"/>
    </location>
</feature>
<name>V5BY56_9GAMM</name>
<evidence type="ECO:0000256" key="2">
    <source>
        <dbReference type="SAM" id="SignalP"/>
    </source>
</evidence>
<dbReference type="AlphaFoldDB" id="V5BY56"/>
<keyword evidence="4" id="KW-1185">Reference proteome</keyword>
<comment type="caution">
    <text evidence="3">The sequence shown here is derived from an EMBL/GenBank/DDBJ whole genome shotgun (WGS) entry which is preliminary data.</text>
</comment>
<evidence type="ECO:0000313" key="3">
    <source>
        <dbReference type="EMBL" id="ESS72774.1"/>
    </source>
</evidence>
<protein>
    <submittedName>
        <fullName evidence="3">Uncharacterized protein</fullName>
    </submittedName>
</protein>
<gene>
    <name evidence="3" type="ORF">MGMO_45c00060</name>
</gene>
<keyword evidence="2" id="KW-0732">Signal</keyword>
<dbReference type="PROSITE" id="PS51257">
    <property type="entry name" value="PROKAR_LIPOPROTEIN"/>
    <property type="match status" value="1"/>
</dbReference>
<proteinExistence type="predicted"/>
<feature type="signal peptide" evidence="2">
    <location>
        <begin position="1"/>
        <end position="23"/>
    </location>
</feature>
<dbReference type="RefSeq" id="WP_023494147.1">
    <property type="nucleotide sequence ID" value="NZ_AYLO01000044.1"/>
</dbReference>
<feature type="chain" id="PRO_5004731654" evidence="2">
    <location>
        <begin position="24"/>
        <end position="81"/>
    </location>
</feature>
<dbReference type="EMBL" id="AYLO01000044">
    <property type="protein sequence ID" value="ESS72774.1"/>
    <property type="molecule type" value="Genomic_DNA"/>
</dbReference>
<reference evidence="3 4" key="1">
    <citation type="journal article" date="2013" name="Genome Announc.">
        <title>Draft Genome Sequence of the Methanotrophic Gammaproteobacterium Methyloglobulus morosus DSM 22980 Strain KoM1.</title>
        <authorList>
            <person name="Poehlein A."/>
            <person name="Deutzmann J.S."/>
            <person name="Daniel R."/>
            <person name="Simeonova D.D."/>
        </authorList>
    </citation>
    <scope>NUCLEOTIDE SEQUENCE [LARGE SCALE GENOMIC DNA]</scope>
    <source>
        <strain evidence="3 4">KoM1</strain>
    </source>
</reference>
<sequence length="81" mass="8332">MKLTKKLMLIAMFSLLVTGQVWAAASITGCIASGGQANGCSPAAAPEMDAANATIPVALMTGIVLLLKERSRSKRPSKSGQ</sequence>
<organism evidence="3 4">
    <name type="scientific">Methyloglobulus morosus KoM1</name>
    <dbReference type="NCBI Taxonomy" id="1116472"/>
    <lineage>
        <taxon>Bacteria</taxon>
        <taxon>Pseudomonadati</taxon>
        <taxon>Pseudomonadota</taxon>
        <taxon>Gammaproteobacteria</taxon>
        <taxon>Methylococcales</taxon>
        <taxon>Methylococcaceae</taxon>
        <taxon>Methyloglobulus</taxon>
    </lineage>
</organism>